<dbReference type="GO" id="GO:0008643">
    <property type="term" value="P:carbohydrate transport"/>
    <property type="evidence" value="ECO:0007669"/>
    <property type="project" value="InterPro"/>
</dbReference>
<dbReference type="EMBL" id="QVRA01000015">
    <property type="protein sequence ID" value="RJG53481.1"/>
    <property type="molecule type" value="Genomic_DNA"/>
</dbReference>
<keyword evidence="3" id="KW-0812">Transmembrane</keyword>
<organism evidence="4 5">
    <name type="scientific">Sphingobium terrigena</name>
    <dbReference type="NCBI Taxonomy" id="2304063"/>
    <lineage>
        <taxon>Bacteria</taxon>
        <taxon>Pseudomonadati</taxon>
        <taxon>Pseudomonadota</taxon>
        <taxon>Alphaproteobacteria</taxon>
        <taxon>Sphingomonadales</taxon>
        <taxon>Sphingomonadaceae</taxon>
        <taxon>Sphingobium</taxon>
    </lineage>
</organism>
<dbReference type="Pfam" id="PF04966">
    <property type="entry name" value="OprB"/>
    <property type="match status" value="1"/>
</dbReference>
<evidence type="ECO:0000256" key="3">
    <source>
        <dbReference type="SAM" id="Phobius"/>
    </source>
</evidence>
<gene>
    <name evidence="4" type="ORF">D0Z70_15805</name>
</gene>
<dbReference type="GO" id="GO:0016020">
    <property type="term" value="C:membrane"/>
    <property type="evidence" value="ECO:0007669"/>
    <property type="project" value="InterPro"/>
</dbReference>
<name>A0A418YPY0_9SPHN</name>
<keyword evidence="3" id="KW-1133">Transmembrane helix</keyword>
<dbReference type="Proteomes" id="UP000283469">
    <property type="component" value="Unassembled WGS sequence"/>
</dbReference>
<evidence type="ECO:0000313" key="4">
    <source>
        <dbReference type="EMBL" id="RJG53481.1"/>
    </source>
</evidence>
<comment type="similarity">
    <text evidence="1 2">Belongs to the OprB family.</text>
</comment>
<keyword evidence="3" id="KW-0472">Membrane</keyword>
<accession>A0A418YPY0</accession>
<proteinExistence type="inferred from homology"/>
<reference evidence="4 5" key="1">
    <citation type="submission" date="2018-08" db="EMBL/GenBank/DDBJ databases">
        <title>Sphingobium sp. EO9.</title>
        <authorList>
            <person name="Park Y."/>
            <person name="Kim K.H."/>
            <person name="Jeon C.O."/>
        </authorList>
    </citation>
    <scope>NUCLEOTIDE SEQUENCE [LARGE SCALE GENOMIC DNA]</scope>
    <source>
        <strain evidence="4 5">EO9</strain>
    </source>
</reference>
<evidence type="ECO:0000256" key="1">
    <source>
        <dbReference type="ARBA" id="ARBA00008769"/>
    </source>
</evidence>
<keyword evidence="5" id="KW-1185">Reference proteome</keyword>
<sequence length="59" mass="6617">MNYDLAISRGVRLNPNIQYVVNPDNLPRPKAFRQSNDILVFGAWLSVDFAALLGMPAQK</sequence>
<dbReference type="InterPro" id="IPR007049">
    <property type="entry name" value="Carb-sel_porin_OprB"/>
</dbReference>
<evidence type="ECO:0000256" key="2">
    <source>
        <dbReference type="RuleBase" id="RU363072"/>
    </source>
</evidence>
<dbReference type="InterPro" id="IPR038673">
    <property type="entry name" value="OprB_sf"/>
</dbReference>
<protein>
    <submittedName>
        <fullName evidence="4">Uncharacterized protein</fullName>
    </submittedName>
</protein>
<comment type="caution">
    <text evidence="4">The sequence shown here is derived from an EMBL/GenBank/DDBJ whole genome shotgun (WGS) entry which is preliminary data.</text>
</comment>
<feature type="transmembrane region" description="Helical" evidence="3">
    <location>
        <begin position="38"/>
        <end position="57"/>
    </location>
</feature>
<dbReference type="Gene3D" id="2.40.160.180">
    <property type="entry name" value="Carbohydrate-selective porin OprB"/>
    <property type="match status" value="1"/>
</dbReference>
<dbReference type="GO" id="GO:0015288">
    <property type="term" value="F:porin activity"/>
    <property type="evidence" value="ECO:0007669"/>
    <property type="project" value="InterPro"/>
</dbReference>
<evidence type="ECO:0000313" key="5">
    <source>
        <dbReference type="Proteomes" id="UP000283469"/>
    </source>
</evidence>
<dbReference type="OrthoDB" id="177316at2"/>
<dbReference type="AlphaFoldDB" id="A0A418YPY0"/>